<dbReference type="OrthoDB" id="2906259at2"/>
<dbReference type="RefSeq" id="WP_147210363.1">
    <property type="nucleotide sequence ID" value="NZ_BJYM01000008.1"/>
</dbReference>
<comment type="caution">
    <text evidence="1">The sequence shown here is derived from an EMBL/GenBank/DDBJ whole genome shotgun (WGS) entry which is preliminary data.</text>
</comment>
<gene>
    <name evidence="1" type="ORF">OSO01_21170</name>
</gene>
<accession>A0A511ZIV4</accession>
<dbReference type="EMBL" id="BJYM01000008">
    <property type="protein sequence ID" value="GEN87378.1"/>
    <property type="molecule type" value="Genomic_DNA"/>
</dbReference>
<name>A0A511ZIV4_9BACI</name>
<proteinExistence type="predicted"/>
<evidence type="ECO:0000313" key="2">
    <source>
        <dbReference type="Proteomes" id="UP000321558"/>
    </source>
</evidence>
<dbReference type="AlphaFoldDB" id="A0A511ZIV4"/>
<dbReference type="Proteomes" id="UP000321558">
    <property type="component" value="Unassembled WGS sequence"/>
</dbReference>
<reference evidence="1 2" key="1">
    <citation type="submission" date="2019-07" db="EMBL/GenBank/DDBJ databases">
        <title>Whole genome shotgun sequence of Oceanobacillus sojae NBRC 105379.</title>
        <authorList>
            <person name="Hosoyama A."/>
            <person name="Uohara A."/>
            <person name="Ohji S."/>
            <person name="Ichikawa N."/>
        </authorList>
    </citation>
    <scope>NUCLEOTIDE SEQUENCE [LARGE SCALE GENOMIC DNA]</scope>
    <source>
        <strain evidence="1 2">NBRC 105379</strain>
    </source>
</reference>
<organism evidence="1 2">
    <name type="scientific">Oceanobacillus sojae</name>
    <dbReference type="NCBI Taxonomy" id="582851"/>
    <lineage>
        <taxon>Bacteria</taxon>
        <taxon>Bacillati</taxon>
        <taxon>Bacillota</taxon>
        <taxon>Bacilli</taxon>
        <taxon>Bacillales</taxon>
        <taxon>Bacillaceae</taxon>
        <taxon>Oceanobacillus</taxon>
    </lineage>
</organism>
<protein>
    <submittedName>
        <fullName evidence="1">Uncharacterized protein</fullName>
    </submittedName>
</protein>
<keyword evidence="2" id="KW-1185">Reference proteome</keyword>
<sequence length="144" mass="16429">MKKKYFFLIFSFLIFFFLGFNVDKAEAAMHSWQKFPKAGSTCEVRAWTDYLTYTKSANTIDFYLESKGNCGKLDYSAYGVVYYEGANDVTPLVTGYFSYKTPVKKAKLRTINVRPIPGGLLATLTKNGKFVGLYETKNLNFPNR</sequence>
<evidence type="ECO:0000313" key="1">
    <source>
        <dbReference type="EMBL" id="GEN87378.1"/>
    </source>
</evidence>